<comment type="caution">
    <text evidence="1">The sequence shown here is derived from an EMBL/GenBank/DDBJ whole genome shotgun (WGS) entry which is preliminary data.</text>
</comment>
<keyword evidence="2" id="KW-1185">Reference proteome</keyword>
<organism evidence="1 2">
    <name type="scientific">Flagellimonas iocasae</name>
    <dbReference type="NCBI Taxonomy" id="2055905"/>
    <lineage>
        <taxon>Bacteria</taxon>
        <taxon>Pseudomonadati</taxon>
        <taxon>Bacteroidota</taxon>
        <taxon>Flavobacteriia</taxon>
        <taxon>Flavobacteriales</taxon>
        <taxon>Flavobacteriaceae</taxon>
        <taxon>Flagellimonas</taxon>
    </lineage>
</organism>
<name>A0ABW4XYF6_9FLAO</name>
<dbReference type="EMBL" id="JBHUHU010000003">
    <property type="protein sequence ID" value="MFD2100542.1"/>
    <property type="molecule type" value="Genomic_DNA"/>
</dbReference>
<evidence type="ECO:0000313" key="1">
    <source>
        <dbReference type="EMBL" id="MFD2100542.1"/>
    </source>
</evidence>
<dbReference type="RefSeq" id="WP_379831248.1">
    <property type="nucleotide sequence ID" value="NZ_JBHUHU010000003.1"/>
</dbReference>
<evidence type="ECO:0000313" key="2">
    <source>
        <dbReference type="Proteomes" id="UP001597342"/>
    </source>
</evidence>
<evidence type="ECO:0008006" key="3">
    <source>
        <dbReference type="Google" id="ProtNLM"/>
    </source>
</evidence>
<accession>A0ABW4XYF6</accession>
<gene>
    <name evidence="1" type="ORF">ACFSJE_12195</name>
</gene>
<proteinExistence type="predicted"/>
<dbReference type="InterPro" id="IPR010985">
    <property type="entry name" value="Ribbon_hlx_hlx"/>
</dbReference>
<protein>
    <recommendedName>
        <fullName evidence="3">CopG family transcriptional regulator</fullName>
    </recommendedName>
</protein>
<sequence>MSKDPQIKTLRLKPDVIDKVNRLAEEDNRTFSNMVETILLKYKPNGFESMT</sequence>
<reference evidence="2" key="1">
    <citation type="journal article" date="2019" name="Int. J. Syst. Evol. Microbiol.">
        <title>The Global Catalogue of Microorganisms (GCM) 10K type strain sequencing project: providing services to taxonomists for standard genome sequencing and annotation.</title>
        <authorList>
            <consortium name="The Broad Institute Genomics Platform"/>
            <consortium name="The Broad Institute Genome Sequencing Center for Infectious Disease"/>
            <person name="Wu L."/>
            <person name="Ma J."/>
        </authorList>
    </citation>
    <scope>NUCLEOTIDE SEQUENCE [LARGE SCALE GENOMIC DNA]</scope>
    <source>
        <strain evidence="2">JCM 3389</strain>
    </source>
</reference>
<dbReference type="SUPFAM" id="SSF47598">
    <property type="entry name" value="Ribbon-helix-helix"/>
    <property type="match status" value="1"/>
</dbReference>
<dbReference type="Proteomes" id="UP001597342">
    <property type="component" value="Unassembled WGS sequence"/>
</dbReference>